<reference evidence="1 2" key="1">
    <citation type="journal article" date="2014" name="J. Biotechnol.">
        <title>Complete genome sequence of the actinobacterium Amycolatopsis japonica MG417-CF17(T) (=DSM 44213T) producing (S,S)-N,N'-ethylenediaminedisuccinic acid.</title>
        <authorList>
            <person name="Stegmann E."/>
            <person name="Albersmeier A."/>
            <person name="Spohn M."/>
            <person name="Gert H."/>
            <person name="Weber T."/>
            <person name="Wohlleben W."/>
            <person name="Kalinowski J."/>
            <person name="Ruckert C."/>
        </authorList>
    </citation>
    <scope>NUCLEOTIDE SEQUENCE [LARGE SCALE GENOMIC DNA]</scope>
    <source>
        <strain evidence="2">MG417-CF17 (DSM 44213)</strain>
    </source>
</reference>
<dbReference type="KEGG" id="aja:AJAP_01355"/>
<dbReference type="EMBL" id="CP008953">
    <property type="protein sequence ID" value="AIG73208.1"/>
    <property type="molecule type" value="Genomic_DNA"/>
</dbReference>
<dbReference type="AlphaFoldDB" id="A0A075UK18"/>
<accession>A0A075UK18</accession>
<keyword evidence="2" id="KW-1185">Reference proteome</keyword>
<protein>
    <submittedName>
        <fullName evidence="1">Putative secreted protein</fullName>
    </submittedName>
</protein>
<sequence>MRQNCRAHPRCPRSSLFTVATDPVLSVPVAGTQQAVNRENHPPYHHLTLPGWEQVRRPFHGFARYLPDHPLTSRMRLFAPSLNLFVTLLRANVPPDFSGAEK</sequence>
<gene>
    <name evidence="1" type="ORF">AJAP_01355</name>
</gene>
<dbReference type="STRING" id="208439.AJAP_01355"/>
<organism evidence="1 2">
    <name type="scientific">Amycolatopsis japonica</name>
    <dbReference type="NCBI Taxonomy" id="208439"/>
    <lineage>
        <taxon>Bacteria</taxon>
        <taxon>Bacillati</taxon>
        <taxon>Actinomycetota</taxon>
        <taxon>Actinomycetes</taxon>
        <taxon>Pseudonocardiales</taxon>
        <taxon>Pseudonocardiaceae</taxon>
        <taxon>Amycolatopsis</taxon>
        <taxon>Amycolatopsis japonica group</taxon>
    </lineage>
</organism>
<name>A0A075UK18_9PSEU</name>
<dbReference type="Proteomes" id="UP000028492">
    <property type="component" value="Chromosome"/>
</dbReference>
<evidence type="ECO:0000313" key="2">
    <source>
        <dbReference type="Proteomes" id="UP000028492"/>
    </source>
</evidence>
<evidence type="ECO:0000313" key="1">
    <source>
        <dbReference type="EMBL" id="AIG73208.1"/>
    </source>
</evidence>
<dbReference type="HOGENOM" id="CLU_2271481_0_0_11"/>
<proteinExistence type="predicted"/>